<name>A0A7W4NQF9_9PROT</name>
<evidence type="ECO:0000313" key="2">
    <source>
        <dbReference type="EMBL" id="MBB2162509.1"/>
    </source>
</evidence>
<keyword evidence="2" id="KW-0808">Transferase</keyword>
<feature type="domain" description="Methyltransferase" evidence="1">
    <location>
        <begin position="47"/>
        <end position="140"/>
    </location>
</feature>
<organism evidence="2 3">
    <name type="scientific">Gluconacetobacter sacchari</name>
    <dbReference type="NCBI Taxonomy" id="92759"/>
    <lineage>
        <taxon>Bacteria</taxon>
        <taxon>Pseudomonadati</taxon>
        <taxon>Pseudomonadota</taxon>
        <taxon>Alphaproteobacteria</taxon>
        <taxon>Acetobacterales</taxon>
        <taxon>Acetobacteraceae</taxon>
        <taxon>Gluconacetobacter</taxon>
    </lineage>
</organism>
<sequence>MTDASNSFAARHYGERAADYVSSAVHHAGADLDEIEQAVAGKGFKRVLDLGCGGGHVGYRVAPHVGEVVACDVTPDMLEAVSRTARERGLANVTTRQAAAEALPFADAGFCAVLCRFTAHHWQDMERGLREARRVLKPGGLAVFADVAAPGQALCDSWLQSLELLRDISHVRDFTVSEWVSALGRAGFAMQGITPRRLRMDFAPWVARTRTPPERILAIRSLQDAAPDEVRAHFEIEEDGSFTLDTVCIRVS</sequence>
<dbReference type="Proteomes" id="UP000589085">
    <property type="component" value="Unassembled WGS sequence"/>
</dbReference>
<reference evidence="2 3" key="1">
    <citation type="submission" date="2020-04" db="EMBL/GenBank/DDBJ databases">
        <title>Description of novel Gluconacetobacter.</title>
        <authorList>
            <person name="Sombolestani A."/>
        </authorList>
    </citation>
    <scope>NUCLEOTIDE SEQUENCE [LARGE SCALE GENOMIC DNA]</scope>
    <source>
        <strain evidence="2 3">LMG 19747</strain>
    </source>
</reference>
<keyword evidence="2" id="KW-0489">Methyltransferase</keyword>
<evidence type="ECO:0000313" key="3">
    <source>
        <dbReference type="Proteomes" id="UP000589085"/>
    </source>
</evidence>
<dbReference type="GO" id="GO:0008168">
    <property type="term" value="F:methyltransferase activity"/>
    <property type="evidence" value="ECO:0007669"/>
    <property type="project" value="UniProtKB-KW"/>
</dbReference>
<proteinExistence type="predicted"/>
<dbReference type="Pfam" id="PF13649">
    <property type="entry name" value="Methyltransf_25"/>
    <property type="match status" value="1"/>
</dbReference>
<accession>A0A7W4NQF9</accession>
<dbReference type="InterPro" id="IPR029063">
    <property type="entry name" value="SAM-dependent_MTases_sf"/>
</dbReference>
<evidence type="ECO:0000259" key="1">
    <source>
        <dbReference type="Pfam" id="PF13649"/>
    </source>
</evidence>
<dbReference type="EMBL" id="JABEQJ010000040">
    <property type="protein sequence ID" value="MBB2162509.1"/>
    <property type="molecule type" value="Genomic_DNA"/>
</dbReference>
<dbReference type="CDD" id="cd02440">
    <property type="entry name" value="AdoMet_MTases"/>
    <property type="match status" value="1"/>
</dbReference>
<dbReference type="InterPro" id="IPR041698">
    <property type="entry name" value="Methyltransf_25"/>
</dbReference>
<dbReference type="PANTHER" id="PTHR43591">
    <property type="entry name" value="METHYLTRANSFERASE"/>
    <property type="match status" value="1"/>
</dbReference>
<dbReference type="AlphaFoldDB" id="A0A7W4NQF9"/>
<dbReference type="SUPFAM" id="SSF53335">
    <property type="entry name" value="S-adenosyl-L-methionine-dependent methyltransferases"/>
    <property type="match status" value="1"/>
</dbReference>
<dbReference type="GO" id="GO:0032259">
    <property type="term" value="P:methylation"/>
    <property type="evidence" value="ECO:0007669"/>
    <property type="project" value="UniProtKB-KW"/>
</dbReference>
<dbReference type="RefSeq" id="WP_182999332.1">
    <property type="nucleotide sequence ID" value="NZ_JABEQJ010000040.1"/>
</dbReference>
<gene>
    <name evidence="2" type="ORF">HLH48_20545</name>
</gene>
<comment type="caution">
    <text evidence="2">The sequence shown here is derived from an EMBL/GenBank/DDBJ whole genome shotgun (WGS) entry which is preliminary data.</text>
</comment>
<dbReference type="Gene3D" id="3.40.50.150">
    <property type="entry name" value="Vaccinia Virus protein VP39"/>
    <property type="match status" value="1"/>
</dbReference>
<protein>
    <submittedName>
        <fullName evidence="2">Class I SAM-dependent methyltransferase</fullName>
    </submittedName>
</protein>